<feature type="compositionally biased region" description="Basic and acidic residues" evidence="11">
    <location>
        <begin position="728"/>
        <end position="753"/>
    </location>
</feature>
<keyword evidence="7" id="KW-1133">Transmembrane helix</keyword>
<feature type="region of interest" description="Disordered" evidence="11">
    <location>
        <begin position="1155"/>
        <end position="1208"/>
    </location>
</feature>
<dbReference type="Proteomes" id="UP000319801">
    <property type="component" value="Unassembled WGS sequence"/>
</dbReference>
<keyword evidence="9" id="KW-0325">Glycoprotein</keyword>
<feature type="compositionally biased region" description="Polar residues" evidence="11">
    <location>
        <begin position="536"/>
        <end position="549"/>
    </location>
</feature>
<accession>A0A556U5H7</accession>
<keyword evidence="8" id="KW-0472">Membrane</keyword>
<evidence type="ECO:0000256" key="9">
    <source>
        <dbReference type="ARBA" id="ARBA00023180"/>
    </source>
</evidence>
<comment type="similarity">
    <text evidence="10">Belongs to the glycosyltransferase 14 family.</text>
</comment>
<evidence type="ECO:0000256" key="6">
    <source>
        <dbReference type="ARBA" id="ARBA00022968"/>
    </source>
</evidence>
<proteinExistence type="inferred from homology"/>
<feature type="region of interest" description="Disordered" evidence="11">
    <location>
        <begin position="448"/>
        <end position="471"/>
    </location>
</feature>
<feature type="compositionally biased region" description="Polar residues" evidence="11">
    <location>
        <begin position="1443"/>
        <end position="1454"/>
    </location>
</feature>
<dbReference type="PANTHER" id="PTHR19297:SF7">
    <property type="entry name" value="BETA-1,3-GALACTOSYL-O-GLYCOSYL-GLYCOPROTEIN BETA-1,6-N-ACETYLGLUCOSAMINYLTRANSFERASE 4"/>
    <property type="match status" value="1"/>
</dbReference>
<keyword evidence="6" id="KW-0735">Signal-anchor</keyword>
<feature type="compositionally biased region" description="Polar residues" evidence="11">
    <location>
        <begin position="456"/>
        <end position="471"/>
    </location>
</feature>
<comment type="caution">
    <text evidence="12">The sequence shown here is derived from an EMBL/GenBank/DDBJ whole genome shotgun (WGS) entry which is preliminary data.</text>
</comment>
<reference evidence="12 13" key="1">
    <citation type="journal article" date="2019" name="Genome Biol. Evol.">
        <title>Whole-Genome Sequencing of the Giant Devil Catfish, Bagarius yarrelli.</title>
        <authorList>
            <person name="Jiang W."/>
            <person name="Lv Y."/>
            <person name="Cheng L."/>
            <person name="Yang K."/>
            <person name="Chao B."/>
            <person name="Wang X."/>
            <person name="Li Y."/>
            <person name="Pan X."/>
            <person name="You X."/>
            <person name="Zhang Y."/>
            <person name="Yang J."/>
            <person name="Li J."/>
            <person name="Zhang X."/>
            <person name="Liu S."/>
            <person name="Sun C."/>
            <person name="Yang J."/>
            <person name="Shi Q."/>
        </authorList>
    </citation>
    <scope>NUCLEOTIDE SEQUENCE [LARGE SCALE GENOMIC DNA]</scope>
    <source>
        <strain evidence="12">JWS20170419001</strain>
        <tissue evidence="12">Muscle</tissue>
    </source>
</reference>
<dbReference type="GO" id="GO:0000139">
    <property type="term" value="C:Golgi membrane"/>
    <property type="evidence" value="ECO:0007669"/>
    <property type="project" value="UniProtKB-SubCell"/>
</dbReference>
<evidence type="ECO:0000313" key="12">
    <source>
        <dbReference type="EMBL" id="TSM86005.1"/>
    </source>
</evidence>
<evidence type="ECO:0000256" key="2">
    <source>
        <dbReference type="ARBA" id="ARBA00004922"/>
    </source>
</evidence>
<feature type="compositionally biased region" description="Basic and acidic residues" evidence="11">
    <location>
        <begin position="1655"/>
        <end position="1676"/>
    </location>
</feature>
<protein>
    <submittedName>
        <fullName evidence="12">Beta-1,3-galactosyl-O-glycosyl-glycoprotein beta-1,6-N-acetylglucosaminyltransferase 4</fullName>
    </submittedName>
</protein>
<dbReference type="Pfam" id="PF02485">
    <property type="entry name" value="Branch"/>
    <property type="match status" value="1"/>
</dbReference>
<feature type="region of interest" description="Disordered" evidence="11">
    <location>
        <begin position="1407"/>
        <end position="1461"/>
    </location>
</feature>
<feature type="region of interest" description="Disordered" evidence="11">
    <location>
        <begin position="1979"/>
        <end position="2004"/>
    </location>
</feature>
<feature type="compositionally biased region" description="Basic and acidic residues" evidence="11">
    <location>
        <begin position="2066"/>
        <end position="2089"/>
    </location>
</feature>
<keyword evidence="4 12" id="KW-0808">Transferase</keyword>
<comment type="pathway">
    <text evidence="2">Protein modification; protein glycosylation.</text>
</comment>
<feature type="region of interest" description="Disordered" evidence="11">
    <location>
        <begin position="2066"/>
        <end position="2191"/>
    </location>
</feature>
<feature type="region of interest" description="Disordered" evidence="11">
    <location>
        <begin position="491"/>
        <end position="549"/>
    </location>
</feature>
<feature type="compositionally biased region" description="Basic residues" evidence="11">
    <location>
        <begin position="494"/>
        <end position="508"/>
    </location>
</feature>
<feature type="compositionally biased region" description="Polar residues" evidence="11">
    <location>
        <begin position="1407"/>
        <end position="1418"/>
    </location>
</feature>
<dbReference type="InterPro" id="IPR003406">
    <property type="entry name" value="Glyco_trans_14"/>
</dbReference>
<gene>
    <name evidence="12" type="ORF">Baya_8213</name>
</gene>
<evidence type="ECO:0000313" key="13">
    <source>
        <dbReference type="Proteomes" id="UP000319801"/>
    </source>
</evidence>
<evidence type="ECO:0000256" key="5">
    <source>
        <dbReference type="ARBA" id="ARBA00022692"/>
    </source>
</evidence>
<feature type="compositionally biased region" description="Basic and acidic residues" evidence="11">
    <location>
        <begin position="1177"/>
        <end position="1208"/>
    </location>
</feature>
<evidence type="ECO:0000256" key="11">
    <source>
        <dbReference type="SAM" id="MobiDB-lite"/>
    </source>
</evidence>
<dbReference type="PANTHER" id="PTHR19297">
    <property type="entry name" value="GLYCOSYLTRANSFERASE 14 FAMILY MEMBER"/>
    <property type="match status" value="1"/>
</dbReference>
<sequence length="2191" mass="252298">MRCRCFALHKLRHKFYLLCVSLSIVCVLKLVYVKVSLKKRFYIEPYGITVRSTNSQSNKVAIDCSAIYQLDPVEIGKSLEIRHRDIVDLDDESVVSFTEDCPKYLSARGYSGSFVTEEERDFPLAYSLVVHKNLPMVERIIRAIYSPTNIYCIHYDQKSSKSFIKGVRNLAKCFPNIIIASKLELVQYAHITRLRADLNCLSDLLRSEVKWKYAINLCGQDFPLKSNYELVGELKKLNGANMLESSRPSELKKQRFSFQYELKDVPYEYQKLPMRTALTKSPPPHGIEMFTGSAYFVLSRNFVQYVETSQLVKDFLEWSADTYSPDEHFWATLTRVPGVPGEIPRAEPDVTDLKSKTRLVKWNYLEGSLYPPCTGTHMRSVCIYGAAELRWLLNYGHWFANKFDPKVDPVLIQCLEEKLEEKKKPQINITTDPQNHRSTLPQIHRTTDQHYHRSTEPQINITTDPQNHRSTLPQIHRTTDKTYHIHRTTDQHYHRSTAQHYHDHRSNHRSTLPHYPHTTDPQNHRSHYHRSHTTTDPQIPQNPQNHRSTLPQIHRTTEPQINITTDPQNHRSTLPQIHRSTLPQIRKLPQIHRTTDQHYHRSTEPQINITTDPQINITTDPQNHRSTLPQIHIPQIHRSTLTTDPQNPQPQINIHRSTEPQITHQHYHRSTEPQIPEPQINTLTQIHRSTLPQIHSTTDQHYHRTTDQHYHRSTDPQNHRSTLPQIHRTTDQHYHRSTDPQNHPDQHYHRSTDQHYHIHRTTDQHYQHIHRTTDQHITTYPQNPQINIPHIHISTDQQYHRSTISTDPQIHITTDQHYHRSTEPQIIKHTTVPQIHSTTDPQYHRSTVPHIHRSTVPQINITTDPQYHRSTLPQINITTDAQMNITTYPQMAFPVDILDTVNPGSLEHSAKSYMSKLLSKKSEISDYISLPESKEIKINLCNVSFVPLYGADSKEKILAVFSPEKPLKAVGLYLLDRWWSAEDILKTADSSRTGLIQVRTLGERIVLYVLNRIIYRTEEMVGDDVFFPCHGEDKVAKIFWKNGNAIGFYSVQPEVSLRLSNRFLTQRCQLPVMDTIFIRNRYRGHGHGLQILIDCVTSFKKDFMGLSYPLSPAMYKVCKKYLSLNPEDTEMLWEIVGIGSPFQIARKIQATDPKDVRGTSVTSLGGSSSLARKKLSREKEKTAEKISRVKDGNPDVQRAEDDAVQEEGKNDFQFKESDRKDMIKTTTHNPGPLISDITHLHNKEQNNLTFHLSEIKNLNSDEDLQPSEQQQVVEVEIASETEEVQEEAEERNEFQTYVDQMLLNVMETSGGDVEVQKDKTTNKEDIVGVKMGEILEVGNIVEDTEEMDVEKEEAGAPDVSITEKVHSEKVKEKHTVEETDMVQEFLQETEKQESCPNNNVDKISTMTQQEENSDSAFSSGLEGKGGEKQRWNCRIPSGLAGTLNDQDSESNTSERAPLSSFKETIKSKSIKQTENMEVYHANMIVDYQENEEEIYIIEDVLDQPTNNDLQDKVTEEEKEDEAGKILEQEDDEQISLIDETDKMVANEKGTVLDDKEGVSEWTVTNEENMRVVQKETNTAQVLAGEKTQSLHLFESSENDECDRSDVSIKLDEEEENKMSSVTPPRRSRRLMNQEAEGKLTKSVLRRSTRLSNKATPEKTPKPQIKAKEPDQQESKNDEINAMLESEVAVGEHTESGTVHEFAKGEEETAVTVETLGMDPALITNNKQNGKKYIKNNLEESQESTAPAQGDSVQAIREDEDISVCTSRSLVPRTLPVTPTPERMSRSSHNIYNKTKVLQNTQKDISDDEDETVFTRYLRGRIITGTPRRRSKYLTATEKVRTAVEEVHETNSQYDSPVVSEVNRKHQQRVEGIPGDDSEKTKAGTDEGSNFNDIERIDEDNLAEVDLNQEKEEGSGNFNKSSDQYEKCLEATSEKDFSEKVEERNLERTKDRAINRSITEAVLHQSKEAQGVDKIALRKQTVTTEPASARRSEHLRRRDQRENDRETIVQANIDQEKEMDDINTICGEISHDHEDQEITEGEKTYTNTNISQENTVTLDTTEFVNVSEEHTQEKLVEENVKEKREGHSLTEDIMESVHNAADKHQALEDIQQTPDKSKRKAEKRTPKSVTSPRERRSRRLLQDSQSETRDNSEAEEVKEVIGRIEEKKRRKRKPVAEPTLRRSKRFARAEIE</sequence>
<evidence type="ECO:0000256" key="3">
    <source>
        <dbReference type="ARBA" id="ARBA00022676"/>
    </source>
</evidence>
<organism evidence="12 13">
    <name type="scientific">Bagarius yarrelli</name>
    <name type="common">Goonch</name>
    <name type="synonym">Bagrus yarrelli</name>
    <dbReference type="NCBI Taxonomy" id="175774"/>
    <lineage>
        <taxon>Eukaryota</taxon>
        <taxon>Metazoa</taxon>
        <taxon>Chordata</taxon>
        <taxon>Craniata</taxon>
        <taxon>Vertebrata</taxon>
        <taxon>Euteleostomi</taxon>
        <taxon>Actinopterygii</taxon>
        <taxon>Neopterygii</taxon>
        <taxon>Teleostei</taxon>
        <taxon>Ostariophysi</taxon>
        <taxon>Siluriformes</taxon>
        <taxon>Sisoridae</taxon>
        <taxon>Sisorinae</taxon>
        <taxon>Bagarius</taxon>
    </lineage>
</organism>
<dbReference type="OrthoDB" id="2019572at2759"/>
<evidence type="ECO:0000256" key="4">
    <source>
        <dbReference type="ARBA" id="ARBA00022679"/>
    </source>
</evidence>
<feature type="compositionally biased region" description="Low complexity" evidence="11">
    <location>
        <begin position="1158"/>
        <end position="1170"/>
    </location>
</feature>
<dbReference type="EMBL" id="VCAZ01000050">
    <property type="protein sequence ID" value="TSM86005.1"/>
    <property type="molecule type" value="Genomic_DNA"/>
</dbReference>
<comment type="subcellular location">
    <subcellularLocation>
        <location evidence="1">Golgi apparatus membrane</location>
        <topology evidence="1">Single-pass type II membrane protein</topology>
    </subcellularLocation>
</comment>
<keyword evidence="3 12" id="KW-0328">Glycosyltransferase</keyword>
<evidence type="ECO:0000256" key="7">
    <source>
        <dbReference type="ARBA" id="ARBA00022989"/>
    </source>
</evidence>
<name>A0A556U5H7_BAGYA</name>
<feature type="compositionally biased region" description="Basic and acidic residues" evidence="11">
    <location>
        <begin position="2145"/>
        <end position="2166"/>
    </location>
</feature>
<dbReference type="GO" id="GO:0008375">
    <property type="term" value="F:acetylglucosaminyltransferase activity"/>
    <property type="evidence" value="ECO:0007669"/>
    <property type="project" value="TreeGrafter"/>
</dbReference>
<feature type="region of interest" description="Disordered" evidence="11">
    <location>
        <begin position="1594"/>
        <end position="1676"/>
    </location>
</feature>
<keyword evidence="13" id="KW-1185">Reference proteome</keyword>
<feature type="compositionally biased region" description="Basic and acidic residues" evidence="11">
    <location>
        <begin position="1601"/>
        <end position="1610"/>
    </location>
</feature>
<evidence type="ECO:0000256" key="10">
    <source>
        <dbReference type="ARBA" id="ARBA00038150"/>
    </source>
</evidence>
<feature type="region of interest" description="Disordered" evidence="11">
    <location>
        <begin position="1845"/>
        <end position="1899"/>
    </location>
</feature>
<feature type="region of interest" description="Disordered" evidence="11">
    <location>
        <begin position="699"/>
        <end position="753"/>
    </location>
</feature>
<keyword evidence="5" id="KW-0812">Transmembrane</keyword>
<evidence type="ECO:0000256" key="1">
    <source>
        <dbReference type="ARBA" id="ARBA00004323"/>
    </source>
</evidence>
<feature type="compositionally biased region" description="Basic and acidic residues" evidence="11">
    <location>
        <begin position="699"/>
        <end position="718"/>
    </location>
</feature>
<evidence type="ECO:0000256" key="8">
    <source>
        <dbReference type="ARBA" id="ARBA00023136"/>
    </source>
</evidence>